<evidence type="ECO:0000256" key="1">
    <source>
        <dbReference type="ARBA" id="ARBA00022679"/>
    </source>
</evidence>
<comment type="caution">
    <text evidence="4">The sequence shown here is derived from an EMBL/GenBank/DDBJ whole genome shotgun (WGS) entry which is preliminary data.</text>
</comment>
<name>A0A2P2D7K8_9LEPT</name>
<dbReference type="SUPFAM" id="SSF55729">
    <property type="entry name" value="Acyl-CoA N-acyltransferases (Nat)"/>
    <property type="match status" value="1"/>
</dbReference>
<dbReference type="InterPro" id="IPR000182">
    <property type="entry name" value="GNAT_dom"/>
</dbReference>
<dbReference type="Proteomes" id="UP000245076">
    <property type="component" value="Unassembled WGS sequence"/>
</dbReference>
<dbReference type="Pfam" id="PF00583">
    <property type="entry name" value="Acetyltransf_1"/>
    <property type="match status" value="1"/>
</dbReference>
<evidence type="ECO:0000259" key="3">
    <source>
        <dbReference type="PROSITE" id="PS51186"/>
    </source>
</evidence>
<dbReference type="PROSITE" id="PS51186">
    <property type="entry name" value="GNAT"/>
    <property type="match status" value="1"/>
</dbReference>
<keyword evidence="1 4" id="KW-0808">Transferase</keyword>
<keyword evidence="2" id="KW-0012">Acyltransferase</keyword>
<protein>
    <submittedName>
        <fullName evidence="4">Acetyltransferase</fullName>
    </submittedName>
</protein>
<feature type="domain" description="N-acetyltransferase" evidence="3">
    <location>
        <begin position="1"/>
        <end position="149"/>
    </location>
</feature>
<accession>A0A2P2D7K8</accession>
<dbReference type="GO" id="GO:0008080">
    <property type="term" value="F:N-acetyltransferase activity"/>
    <property type="evidence" value="ECO:0007669"/>
    <property type="project" value="TreeGrafter"/>
</dbReference>
<dbReference type="InterPro" id="IPR051016">
    <property type="entry name" value="Diverse_Substrate_AcTransf"/>
</dbReference>
<sequence>MSIEAISNRNLDEVLPLIRKYQEFYKIESINDDKNRIFFSQFGEDSDLGCLFGYRKDGNLVGFATVYFSYASSIISKVAIMNDLFTLDEFRKRGIGESLIDHCAKYAKSQGAARLQWVTAPNNLTAQALYNKVGAKQGTWEFFTYNLIA</sequence>
<evidence type="ECO:0000313" key="5">
    <source>
        <dbReference type="Proteomes" id="UP000245076"/>
    </source>
</evidence>
<gene>
    <name evidence="4" type="ORF">LPTSP1_36310</name>
</gene>
<keyword evidence="5" id="KW-1185">Reference proteome</keyword>
<dbReference type="EMBL" id="BFAY01000012">
    <property type="protein sequence ID" value="GBF40613.1"/>
    <property type="molecule type" value="Genomic_DNA"/>
</dbReference>
<dbReference type="PANTHER" id="PTHR10545">
    <property type="entry name" value="DIAMINE N-ACETYLTRANSFERASE"/>
    <property type="match status" value="1"/>
</dbReference>
<organism evidence="4 5">
    <name type="scientific">Leptospira johnsonii</name>
    <dbReference type="NCBI Taxonomy" id="1917820"/>
    <lineage>
        <taxon>Bacteria</taxon>
        <taxon>Pseudomonadati</taxon>
        <taxon>Spirochaetota</taxon>
        <taxon>Spirochaetia</taxon>
        <taxon>Leptospirales</taxon>
        <taxon>Leptospiraceae</taxon>
        <taxon>Leptospira</taxon>
    </lineage>
</organism>
<dbReference type="RefSeq" id="WP_108930206.1">
    <property type="nucleotide sequence ID" value="NZ_BFAY01000012.1"/>
</dbReference>
<evidence type="ECO:0000256" key="2">
    <source>
        <dbReference type="ARBA" id="ARBA00023315"/>
    </source>
</evidence>
<dbReference type="InterPro" id="IPR016181">
    <property type="entry name" value="Acyl_CoA_acyltransferase"/>
</dbReference>
<proteinExistence type="predicted"/>
<dbReference type="Gene3D" id="3.40.630.30">
    <property type="match status" value="1"/>
</dbReference>
<dbReference type="AlphaFoldDB" id="A0A2P2D7K8"/>
<dbReference type="PANTHER" id="PTHR10545:SF42">
    <property type="entry name" value="ACETYLTRANSFERASE"/>
    <property type="match status" value="1"/>
</dbReference>
<evidence type="ECO:0000313" key="4">
    <source>
        <dbReference type="EMBL" id="GBF40613.1"/>
    </source>
</evidence>
<dbReference type="CDD" id="cd04301">
    <property type="entry name" value="NAT_SF"/>
    <property type="match status" value="1"/>
</dbReference>
<dbReference type="OrthoDB" id="9792929at2"/>
<reference evidence="4 5" key="1">
    <citation type="submission" date="2018-02" db="EMBL/GenBank/DDBJ databases">
        <title>Novel Leptospira species isolated from soil and water in Japan.</title>
        <authorList>
            <person name="Nakao R."/>
            <person name="Masuzawa T."/>
        </authorList>
    </citation>
    <scope>NUCLEOTIDE SEQUENCE [LARGE SCALE GENOMIC DNA]</scope>
    <source>
        <strain evidence="4 5">E8</strain>
    </source>
</reference>